<keyword evidence="2" id="KW-0812">Transmembrane</keyword>
<feature type="signal peptide" evidence="3">
    <location>
        <begin position="1"/>
        <end position="24"/>
    </location>
</feature>
<dbReference type="RefSeq" id="WP_195896806.1">
    <property type="nucleotide sequence ID" value="NZ_JADOGI010000054.1"/>
</dbReference>
<feature type="region of interest" description="Disordered" evidence="1">
    <location>
        <begin position="158"/>
        <end position="178"/>
    </location>
</feature>
<dbReference type="EMBL" id="JADOGI010000054">
    <property type="protein sequence ID" value="MBF8187845.1"/>
    <property type="molecule type" value="Genomic_DNA"/>
</dbReference>
<keyword evidence="3" id="KW-0732">Signal</keyword>
<evidence type="ECO:0000256" key="1">
    <source>
        <dbReference type="SAM" id="MobiDB-lite"/>
    </source>
</evidence>
<feature type="chain" id="PRO_5037450698" description="LPXTG-motif cell wall-anchored protein" evidence="3">
    <location>
        <begin position="25"/>
        <end position="248"/>
    </location>
</feature>
<dbReference type="Proteomes" id="UP000605361">
    <property type="component" value="Unassembled WGS sequence"/>
</dbReference>
<evidence type="ECO:0008006" key="6">
    <source>
        <dbReference type="Google" id="ProtNLM"/>
    </source>
</evidence>
<keyword evidence="2" id="KW-0472">Membrane</keyword>
<protein>
    <recommendedName>
        <fullName evidence="6">LPXTG-motif cell wall-anchored protein</fullName>
    </recommendedName>
</protein>
<keyword evidence="2" id="KW-1133">Transmembrane helix</keyword>
<sequence length="248" mass="24879">MTALAAVVLAAVVALVAGSVPAAASGGWAVTYLDPPPSRFESGKSYAVGFWVLQHGTHPFEGELGDVGLRLTREDGESVLFDGTALPEAGHYATSVVVPEGEWKVAGVQGIFAPYPVGTLTVPGVLKINPIEPDLLHYISADAEDHWGAVHPPGFPVGGEGTLAPDSPADEAVATAPAPVAATAGAPAAPNAARGSGQDSGGVPAYTLAIAAVGGALLAATGLSLARRRRVEEEQETDPGADTIAIPG</sequence>
<evidence type="ECO:0000256" key="2">
    <source>
        <dbReference type="SAM" id="Phobius"/>
    </source>
</evidence>
<dbReference type="AlphaFoldDB" id="A0A931AA78"/>
<accession>A0A931AA78</accession>
<feature type="transmembrane region" description="Helical" evidence="2">
    <location>
        <begin position="205"/>
        <end position="226"/>
    </location>
</feature>
<comment type="caution">
    <text evidence="4">The sequence shown here is derived from an EMBL/GenBank/DDBJ whole genome shotgun (WGS) entry which is preliminary data.</text>
</comment>
<gene>
    <name evidence="4" type="ORF">ITP53_19315</name>
</gene>
<keyword evidence="5" id="KW-1185">Reference proteome</keyword>
<organism evidence="4 5">
    <name type="scientific">Nonomuraea cypriaca</name>
    <dbReference type="NCBI Taxonomy" id="1187855"/>
    <lineage>
        <taxon>Bacteria</taxon>
        <taxon>Bacillati</taxon>
        <taxon>Actinomycetota</taxon>
        <taxon>Actinomycetes</taxon>
        <taxon>Streptosporangiales</taxon>
        <taxon>Streptosporangiaceae</taxon>
        <taxon>Nonomuraea</taxon>
    </lineage>
</organism>
<evidence type="ECO:0000313" key="5">
    <source>
        <dbReference type="Proteomes" id="UP000605361"/>
    </source>
</evidence>
<reference evidence="4" key="1">
    <citation type="submission" date="2020-11" db="EMBL/GenBank/DDBJ databases">
        <title>Whole-genome analyses of Nonomuraea sp. K274.</title>
        <authorList>
            <person name="Veyisoglu A."/>
        </authorList>
    </citation>
    <scope>NUCLEOTIDE SEQUENCE</scope>
    <source>
        <strain evidence="4">K274</strain>
    </source>
</reference>
<evidence type="ECO:0000313" key="4">
    <source>
        <dbReference type="EMBL" id="MBF8187845.1"/>
    </source>
</evidence>
<evidence type="ECO:0000256" key="3">
    <source>
        <dbReference type="SAM" id="SignalP"/>
    </source>
</evidence>
<proteinExistence type="predicted"/>
<name>A0A931AA78_9ACTN</name>